<dbReference type="GO" id="GO:0005829">
    <property type="term" value="C:cytosol"/>
    <property type="evidence" value="ECO:0007669"/>
    <property type="project" value="TreeGrafter"/>
</dbReference>
<accession>A0A916S218</accession>
<comment type="catalytic activity">
    <reaction evidence="3">
        <text>uridine + phosphate = alpha-D-ribose 1-phosphate + uracil</text>
        <dbReference type="Rhea" id="RHEA:24388"/>
        <dbReference type="ChEBI" id="CHEBI:16704"/>
        <dbReference type="ChEBI" id="CHEBI:17568"/>
        <dbReference type="ChEBI" id="CHEBI:43474"/>
        <dbReference type="ChEBI" id="CHEBI:57720"/>
        <dbReference type="EC" id="2.4.2.3"/>
    </reaction>
</comment>
<comment type="caution">
    <text evidence="5">The sequence shown here is derived from an EMBL/GenBank/DDBJ whole genome shotgun (WGS) entry which is preliminary data.</text>
</comment>
<dbReference type="InterPro" id="IPR000845">
    <property type="entry name" value="Nucleoside_phosphorylase_d"/>
</dbReference>
<dbReference type="PANTHER" id="PTHR43691">
    <property type="entry name" value="URIDINE PHOSPHORYLASE"/>
    <property type="match status" value="1"/>
</dbReference>
<evidence type="ECO:0000256" key="2">
    <source>
        <dbReference type="ARBA" id="ARBA00021980"/>
    </source>
</evidence>
<dbReference type="AlphaFoldDB" id="A0A916S218"/>
<evidence type="ECO:0000259" key="4">
    <source>
        <dbReference type="Pfam" id="PF01048"/>
    </source>
</evidence>
<name>A0A916S218_9BACI</name>
<dbReference type="EMBL" id="BMEY01000012">
    <property type="protein sequence ID" value="GGA80829.1"/>
    <property type="molecule type" value="Genomic_DNA"/>
</dbReference>
<protein>
    <recommendedName>
        <fullName evidence="2">Uridine phosphorylase</fullName>
        <ecNumber evidence="1">2.4.2.3</ecNumber>
    </recommendedName>
</protein>
<feature type="domain" description="Nucleoside phosphorylase" evidence="4">
    <location>
        <begin position="55"/>
        <end position="219"/>
    </location>
</feature>
<dbReference type="RefSeq" id="WP_188385022.1">
    <property type="nucleotide sequence ID" value="NZ_BMEY01000012.1"/>
</dbReference>
<dbReference type="Gene3D" id="3.40.50.1580">
    <property type="entry name" value="Nucleoside phosphorylase domain"/>
    <property type="match status" value="1"/>
</dbReference>
<dbReference type="SUPFAM" id="SSF53167">
    <property type="entry name" value="Purine and uridine phosphorylases"/>
    <property type="match status" value="1"/>
</dbReference>
<organism evidence="5 6">
    <name type="scientific">Ornithinibacillus halotolerans</name>
    <dbReference type="NCBI Taxonomy" id="1274357"/>
    <lineage>
        <taxon>Bacteria</taxon>
        <taxon>Bacillati</taxon>
        <taxon>Bacillota</taxon>
        <taxon>Bacilli</taxon>
        <taxon>Bacillales</taxon>
        <taxon>Bacillaceae</taxon>
        <taxon>Ornithinibacillus</taxon>
    </lineage>
</organism>
<dbReference type="GO" id="GO:0009116">
    <property type="term" value="P:nucleoside metabolic process"/>
    <property type="evidence" value="ECO:0007669"/>
    <property type="project" value="InterPro"/>
</dbReference>
<dbReference type="Pfam" id="PF01048">
    <property type="entry name" value="PNP_UDP_1"/>
    <property type="match status" value="1"/>
</dbReference>
<evidence type="ECO:0000313" key="6">
    <source>
        <dbReference type="Proteomes" id="UP000613512"/>
    </source>
</evidence>
<evidence type="ECO:0000256" key="3">
    <source>
        <dbReference type="ARBA" id="ARBA00048447"/>
    </source>
</evidence>
<dbReference type="EC" id="2.4.2.3" evidence="1"/>
<dbReference type="GO" id="GO:0004850">
    <property type="term" value="F:uridine phosphorylase activity"/>
    <property type="evidence" value="ECO:0007669"/>
    <property type="project" value="UniProtKB-EC"/>
</dbReference>
<sequence>MKLYGDFTREDWLEALKIEEKNIPNTMILHGEWEHQENLTDWRNLLTENQWLPVWNTVIGNFKNKRIGFSNVFGGPQASVIAHRFGILGTEKFIQTGYFGGLSHEVNYGDILIVTGAYMEDGVSQWYLPQDTFVHADQRLVEAAIDFCEQRGYSYVTGSVMSTSAMYMETTDIVRNWSEDGHLGVDMETATTFAISKYFNRKAIGLLNLSDHIIQGETFYQRDEHADQIMDETDERIRELALYLATL</sequence>
<reference evidence="5" key="1">
    <citation type="journal article" date="2014" name="Int. J. Syst. Evol. Microbiol.">
        <title>Complete genome sequence of Corynebacterium casei LMG S-19264T (=DSM 44701T), isolated from a smear-ripened cheese.</title>
        <authorList>
            <consortium name="US DOE Joint Genome Institute (JGI-PGF)"/>
            <person name="Walter F."/>
            <person name="Albersmeier A."/>
            <person name="Kalinowski J."/>
            <person name="Ruckert C."/>
        </authorList>
    </citation>
    <scope>NUCLEOTIDE SEQUENCE</scope>
    <source>
        <strain evidence="5">CGMCC 1.12408</strain>
    </source>
</reference>
<keyword evidence="6" id="KW-1185">Reference proteome</keyword>
<evidence type="ECO:0000256" key="1">
    <source>
        <dbReference type="ARBA" id="ARBA00011888"/>
    </source>
</evidence>
<dbReference type="Proteomes" id="UP000613512">
    <property type="component" value="Unassembled WGS sequence"/>
</dbReference>
<gene>
    <name evidence="5" type="ORF">GCM10008025_25250</name>
</gene>
<evidence type="ECO:0000313" key="5">
    <source>
        <dbReference type="EMBL" id="GGA80829.1"/>
    </source>
</evidence>
<proteinExistence type="predicted"/>
<reference evidence="5" key="2">
    <citation type="submission" date="2020-09" db="EMBL/GenBank/DDBJ databases">
        <authorList>
            <person name="Sun Q."/>
            <person name="Zhou Y."/>
        </authorList>
    </citation>
    <scope>NUCLEOTIDE SEQUENCE</scope>
    <source>
        <strain evidence="5">CGMCC 1.12408</strain>
    </source>
</reference>
<dbReference type="PANTHER" id="PTHR43691:SF11">
    <property type="entry name" value="FI09636P-RELATED"/>
    <property type="match status" value="1"/>
</dbReference>
<dbReference type="InterPro" id="IPR035994">
    <property type="entry name" value="Nucleoside_phosphorylase_sf"/>
</dbReference>